<comment type="caution">
    <text evidence="2">The sequence shown here is derived from an EMBL/GenBank/DDBJ whole genome shotgun (WGS) entry which is preliminary data.</text>
</comment>
<evidence type="ECO:0000313" key="3">
    <source>
        <dbReference type="Proteomes" id="UP001497623"/>
    </source>
</evidence>
<dbReference type="PROSITE" id="PS50082">
    <property type="entry name" value="WD_REPEATS_2"/>
    <property type="match status" value="1"/>
</dbReference>
<dbReference type="Gene3D" id="2.130.10.10">
    <property type="entry name" value="YVTN repeat-like/Quinoprotein amine dehydrogenase"/>
    <property type="match status" value="2"/>
</dbReference>
<feature type="repeat" description="WD" evidence="1">
    <location>
        <begin position="93"/>
        <end position="134"/>
    </location>
</feature>
<evidence type="ECO:0000313" key="2">
    <source>
        <dbReference type="EMBL" id="CAL4108097.1"/>
    </source>
</evidence>
<dbReference type="PANTHER" id="PTHR13743:SF86">
    <property type="entry name" value="LYSOSOMAL-TRAFFICKING REGULATOR"/>
    <property type="match status" value="1"/>
</dbReference>
<dbReference type="Proteomes" id="UP001497623">
    <property type="component" value="Unassembled WGS sequence"/>
</dbReference>
<dbReference type="InterPro" id="IPR036322">
    <property type="entry name" value="WD40_repeat_dom_sf"/>
</dbReference>
<dbReference type="SUPFAM" id="SSF50978">
    <property type="entry name" value="WD40 repeat-like"/>
    <property type="match status" value="1"/>
</dbReference>
<proteinExistence type="predicted"/>
<dbReference type="AlphaFoldDB" id="A0AAV2QZ05"/>
<dbReference type="InterPro" id="IPR050865">
    <property type="entry name" value="BEACH_Domain"/>
</dbReference>
<reference evidence="2 3" key="1">
    <citation type="submission" date="2024-05" db="EMBL/GenBank/DDBJ databases">
        <authorList>
            <person name="Wallberg A."/>
        </authorList>
    </citation>
    <scope>NUCLEOTIDE SEQUENCE [LARGE SCALE GENOMIC DNA]</scope>
</reference>
<name>A0AAV2QZ05_MEGNR</name>
<protein>
    <submittedName>
        <fullName evidence="2">Uncharacterized protein</fullName>
    </submittedName>
</protein>
<dbReference type="Pfam" id="PF00400">
    <property type="entry name" value="WD40"/>
    <property type="match status" value="1"/>
</dbReference>
<accession>A0AAV2QZ05</accession>
<dbReference type="SMART" id="SM00320">
    <property type="entry name" value="WD40"/>
    <property type="match status" value="3"/>
</dbReference>
<sequence>NSAKSVTDPSASGSTAAHMVSWNHPDGVVRCRRHKDTVSVPLISVPQYEQVTWCSSGCGQVWLGLASGQILVYTIGAGEVASELSATLPPDTLLAHTAPITHMYVSQAYSICVSGAKDGMCVLWDTNRLSYVRSIGSSGVEVSLLAMSETLGDWASVSPVGCGASVLRLYTINGALVDSVVTPAAVTAITFSQAPEGTAVNVIATSLADGVIRLWSVWDLRPVRELRTEKAKNPIIALSYTLDNLHLCGVTDSGILVVWETSQVKTKLPKFVTVAP</sequence>
<organism evidence="2 3">
    <name type="scientific">Meganyctiphanes norvegica</name>
    <name type="common">Northern krill</name>
    <name type="synonym">Thysanopoda norvegica</name>
    <dbReference type="NCBI Taxonomy" id="48144"/>
    <lineage>
        <taxon>Eukaryota</taxon>
        <taxon>Metazoa</taxon>
        <taxon>Ecdysozoa</taxon>
        <taxon>Arthropoda</taxon>
        <taxon>Crustacea</taxon>
        <taxon>Multicrustacea</taxon>
        <taxon>Malacostraca</taxon>
        <taxon>Eumalacostraca</taxon>
        <taxon>Eucarida</taxon>
        <taxon>Euphausiacea</taxon>
        <taxon>Euphausiidae</taxon>
        <taxon>Meganyctiphanes</taxon>
    </lineage>
</organism>
<dbReference type="EMBL" id="CAXKWB010013538">
    <property type="protein sequence ID" value="CAL4108097.1"/>
    <property type="molecule type" value="Genomic_DNA"/>
</dbReference>
<dbReference type="InterPro" id="IPR001680">
    <property type="entry name" value="WD40_rpt"/>
</dbReference>
<keyword evidence="3" id="KW-1185">Reference proteome</keyword>
<feature type="non-terminal residue" evidence="2">
    <location>
        <position position="1"/>
    </location>
</feature>
<gene>
    <name evidence="2" type="ORF">MNOR_LOCUS18712</name>
</gene>
<keyword evidence="1" id="KW-0853">WD repeat</keyword>
<dbReference type="PANTHER" id="PTHR13743">
    <property type="entry name" value="BEIGE/BEACH-RELATED"/>
    <property type="match status" value="1"/>
</dbReference>
<evidence type="ECO:0000256" key="1">
    <source>
        <dbReference type="PROSITE-ProRule" id="PRU00221"/>
    </source>
</evidence>
<dbReference type="InterPro" id="IPR015943">
    <property type="entry name" value="WD40/YVTN_repeat-like_dom_sf"/>
</dbReference>